<reference evidence="2" key="1">
    <citation type="submission" date="2014-09" db="EMBL/GenBank/DDBJ databases">
        <authorList>
            <person name="Magalhaes I.L.F."/>
            <person name="Oliveira U."/>
            <person name="Santos F.R."/>
            <person name="Vidigal T.H.D.A."/>
            <person name="Brescovit A.D."/>
            <person name="Santos A.J."/>
        </authorList>
    </citation>
    <scope>NUCLEOTIDE SEQUENCE</scope>
    <source>
        <tissue evidence="2">Shoot tissue taken approximately 20 cm above the soil surface</tissue>
    </source>
</reference>
<dbReference type="EMBL" id="GBRH01193527">
    <property type="protein sequence ID" value="JAE04369.1"/>
    <property type="molecule type" value="Transcribed_RNA"/>
</dbReference>
<dbReference type="AlphaFoldDB" id="A0A0A9EZF9"/>
<protein>
    <submittedName>
        <fullName evidence="2">Uncharacterized protein</fullName>
    </submittedName>
</protein>
<keyword evidence="1" id="KW-0472">Membrane</keyword>
<keyword evidence="1" id="KW-0812">Transmembrane</keyword>
<organism evidence="2">
    <name type="scientific">Arundo donax</name>
    <name type="common">Giant reed</name>
    <name type="synonym">Donax arundinaceus</name>
    <dbReference type="NCBI Taxonomy" id="35708"/>
    <lineage>
        <taxon>Eukaryota</taxon>
        <taxon>Viridiplantae</taxon>
        <taxon>Streptophyta</taxon>
        <taxon>Embryophyta</taxon>
        <taxon>Tracheophyta</taxon>
        <taxon>Spermatophyta</taxon>
        <taxon>Magnoliopsida</taxon>
        <taxon>Liliopsida</taxon>
        <taxon>Poales</taxon>
        <taxon>Poaceae</taxon>
        <taxon>PACMAD clade</taxon>
        <taxon>Arundinoideae</taxon>
        <taxon>Arundineae</taxon>
        <taxon>Arundo</taxon>
    </lineage>
</organism>
<sequence length="75" mass="8796">MRVGGFCCHDCMYIGRLRYRKNEPCLSQTTCSTVWLCIVHVLHVPRYIWLLSLVYQIFSFMLGNFDSFVGPFIVL</sequence>
<evidence type="ECO:0000256" key="1">
    <source>
        <dbReference type="SAM" id="Phobius"/>
    </source>
</evidence>
<proteinExistence type="predicted"/>
<feature type="transmembrane region" description="Helical" evidence="1">
    <location>
        <begin position="48"/>
        <end position="74"/>
    </location>
</feature>
<reference evidence="2" key="2">
    <citation type="journal article" date="2015" name="Data Brief">
        <title>Shoot transcriptome of the giant reed, Arundo donax.</title>
        <authorList>
            <person name="Barrero R.A."/>
            <person name="Guerrero F.D."/>
            <person name="Moolhuijzen P."/>
            <person name="Goolsby J.A."/>
            <person name="Tidwell J."/>
            <person name="Bellgard S.E."/>
            <person name="Bellgard M.I."/>
        </authorList>
    </citation>
    <scope>NUCLEOTIDE SEQUENCE</scope>
    <source>
        <tissue evidence="2">Shoot tissue taken approximately 20 cm above the soil surface</tissue>
    </source>
</reference>
<evidence type="ECO:0000313" key="2">
    <source>
        <dbReference type="EMBL" id="JAE04369.1"/>
    </source>
</evidence>
<keyword evidence="1" id="KW-1133">Transmembrane helix</keyword>
<name>A0A0A9EZF9_ARUDO</name>
<accession>A0A0A9EZF9</accession>